<feature type="compositionally biased region" description="Acidic residues" evidence="1">
    <location>
        <begin position="109"/>
        <end position="121"/>
    </location>
</feature>
<feature type="compositionally biased region" description="Polar residues" evidence="1">
    <location>
        <begin position="122"/>
        <end position="133"/>
    </location>
</feature>
<protein>
    <submittedName>
        <fullName evidence="2">Uncharacterized protein</fullName>
    </submittedName>
</protein>
<dbReference type="OrthoDB" id="6628340at2759"/>
<dbReference type="Proteomes" id="UP000478052">
    <property type="component" value="Unassembled WGS sequence"/>
</dbReference>
<keyword evidence="3" id="KW-1185">Reference proteome</keyword>
<feature type="non-terminal residue" evidence="2">
    <location>
        <position position="140"/>
    </location>
</feature>
<gene>
    <name evidence="2" type="ORF">FWK35_00029870</name>
</gene>
<dbReference type="AlphaFoldDB" id="A0A6G0Y8S7"/>
<reference evidence="2 3" key="1">
    <citation type="submission" date="2019-08" db="EMBL/GenBank/DDBJ databases">
        <title>Whole genome of Aphis craccivora.</title>
        <authorList>
            <person name="Voronova N.V."/>
            <person name="Shulinski R.S."/>
            <person name="Bandarenka Y.V."/>
            <person name="Zhorov D.G."/>
            <person name="Warner D."/>
        </authorList>
    </citation>
    <scope>NUCLEOTIDE SEQUENCE [LARGE SCALE GENOMIC DNA]</scope>
    <source>
        <strain evidence="2">180601</strain>
        <tissue evidence="2">Whole Body</tissue>
    </source>
</reference>
<sequence>MGYAVNVEHLIQMAIDARNKHINHHFLIRLLEVVVRHTNLNKFNVDFTGNDKNRAQDVYTGIHDTLTIPLNDDFEVTYDEDYDEFSLIERPIPALKRKTRQCLKHEDFEESGMLEMNEENDVTPTISSLSPQQEVAEDVK</sequence>
<feature type="region of interest" description="Disordered" evidence="1">
    <location>
        <begin position="109"/>
        <end position="140"/>
    </location>
</feature>
<organism evidence="2 3">
    <name type="scientific">Aphis craccivora</name>
    <name type="common">Cowpea aphid</name>
    <dbReference type="NCBI Taxonomy" id="307492"/>
    <lineage>
        <taxon>Eukaryota</taxon>
        <taxon>Metazoa</taxon>
        <taxon>Ecdysozoa</taxon>
        <taxon>Arthropoda</taxon>
        <taxon>Hexapoda</taxon>
        <taxon>Insecta</taxon>
        <taxon>Pterygota</taxon>
        <taxon>Neoptera</taxon>
        <taxon>Paraneoptera</taxon>
        <taxon>Hemiptera</taxon>
        <taxon>Sternorrhyncha</taxon>
        <taxon>Aphidomorpha</taxon>
        <taxon>Aphidoidea</taxon>
        <taxon>Aphididae</taxon>
        <taxon>Aphidini</taxon>
        <taxon>Aphis</taxon>
        <taxon>Aphis</taxon>
    </lineage>
</organism>
<comment type="caution">
    <text evidence="2">The sequence shown here is derived from an EMBL/GenBank/DDBJ whole genome shotgun (WGS) entry which is preliminary data.</text>
</comment>
<evidence type="ECO:0000313" key="3">
    <source>
        <dbReference type="Proteomes" id="UP000478052"/>
    </source>
</evidence>
<dbReference type="EMBL" id="VUJU01005476">
    <property type="protein sequence ID" value="KAF0751092.1"/>
    <property type="molecule type" value="Genomic_DNA"/>
</dbReference>
<evidence type="ECO:0000313" key="2">
    <source>
        <dbReference type="EMBL" id="KAF0751092.1"/>
    </source>
</evidence>
<accession>A0A6G0Y8S7</accession>
<evidence type="ECO:0000256" key="1">
    <source>
        <dbReference type="SAM" id="MobiDB-lite"/>
    </source>
</evidence>
<proteinExistence type="predicted"/>
<name>A0A6G0Y8S7_APHCR</name>